<dbReference type="EMBL" id="BGPR01051882">
    <property type="protein sequence ID" value="GBO28791.1"/>
    <property type="molecule type" value="Genomic_DNA"/>
</dbReference>
<gene>
    <name evidence="1" type="ORF">AVEN_248170_1</name>
</gene>
<organism evidence="1 2">
    <name type="scientific">Araneus ventricosus</name>
    <name type="common">Orbweaver spider</name>
    <name type="synonym">Epeira ventricosa</name>
    <dbReference type="NCBI Taxonomy" id="182803"/>
    <lineage>
        <taxon>Eukaryota</taxon>
        <taxon>Metazoa</taxon>
        <taxon>Ecdysozoa</taxon>
        <taxon>Arthropoda</taxon>
        <taxon>Chelicerata</taxon>
        <taxon>Arachnida</taxon>
        <taxon>Araneae</taxon>
        <taxon>Araneomorphae</taxon>
        <taxon>Entelegynae</taxon>
        <taxon>Araneoidea</taxon>
        <taxon>Araneidae</taxon>
        <taxon>Araneus</taxon>
    </lineage>
</organism>
<evidence type="ECO:0000313" key="1">
    <source>
        <dbReference type="EMBL" id="GBO28791.1"/>
    </source>
</evidence>
<proteinExistence type="predicted"/>
<dbReference type="AlphaFoldDB" id="A0A4Y2VVU0"/>
<protein>
    <submittedName>
        <fullName evidence="1">Uncharacterized protein</fullName>
    </submittedName>
</protein>
<keyword evidence="2" id="KW-1185">Reference proteome</keyword>
<reference evidence="1 2" key="1">
    <citation type="journal article" date="2019" name="Sci. Rep.">
        <title>Orb-weaving spider Araneus ventricosus genome elucidates the spidroin gene catalogue.</title>
        <authorList>
            <person name="Kono N."/>
            <person name="Nakamura H."/>
            <person name="Ohtoshi R."/>
            <person name="Moran D.A.P."/>
            <person name="Shinohara A."/>
            <person name="Yoshida Y."/>
            <person name="Fujiwara M."/>
            <person name="Mori M."/>
            <person name="Tomita M."/>
            <person name="Arakawa K."/>
        </authorList>
    </citation>
    <scope>NUCLEOTIDE SEQUENCE [LARGE SCALE GENOMIC DNA]</scope>
</reference>
<dbReference type="Proteomes" id="UP000499080">
    <property type="component" value="Unassembled WGS sequence"/>
</dbReference>
<sequence length="112" mass="12731">MIKCKREKIPEKLPTEEIENNHSLPYFIYLGSSLSNDATDEIIGDAHFRSRGGRECAIQVANTVCCCQRSPHCQTEKMFTSHNIQVKVSTVQQRIPRPALLDDFTPERGARQ</sequence>
<evidence type="ECO:0000313" key="2">
    <source>
        <dbReference type="Proteomes" id="UP000499080"/>
    </source>
</evidence>
<name>A0A4Y2VVU0_ARAVE</name>
<accession>A0A4Y2VVU0</accession>
<comment type="caution">
    <text evidence="1">The sequence shown here is derived from an EMBL/GenBank/DDBJ whole genome shotgun (WGS) entry which is preliminary data.</text>
</comment>